<dbReference type="InterPro" id="IPR013936">
    <property type="entry name" value="CRT-like"/>
</dbReference>
<evidence type="ECO:0000256" key="5">
    <source>
        <dbReference type="ARBA" id="ARBA00022989"/>
    </source>
</evidence>
<evidence type="ECO:0000256" key="4">
    <source>
        <dbReference type="ARBA" id="ARBA00022692"/>
    </source>
</evidence>
<name>A0A7S2RJ52_9STRA</name>
<evidence type="ECO:0000256" key="3">
    <source>
        <dbReference type="ARBA" id="ARBA00022448"/>
    </source>
</evidence>
<evidence type="ECO:0000256" key="1">
    <source>
        <dbReference type="ARBA" id="ARBA00004141"/>
    </source>
</evidence>
<sequence>MGLKGLREVVTGRRKLRFIDVVVPVIFTFYTVMRAVDRVFSTRISKIMESPAYATVYSNIIFTLGLFCAQIICSLGYIAFQRFYKKDKRYGLGFFSPISPLASTTGRYPQYLLFLFIIGDQLNTILLGWGAPRADQDLQNIFSQFALVFTVIFAYFILKTRYSQNHIIACVLVFLASFQTMTVEIQTNDPPLGTYTNGNGDTVKSPIIFIILLFLASIPAAAGNVFKQWCLQGVGSKYGELDIFYASTWSGFWQFILGLILIPLMWINFGGEGTPISPSTTGQAIGDTFTCFFGSAPPLRGNPTGQALIDQQNQQQLCAGSSGSAFEWFLVYSIFNLSFNVTLLWLTKYLSTTWAQVATGVVVGLSSILGQWKALMGPSATALSFEEYMGIVIMCVALWTYCLEDEVNADGEDVFLINKRRDEADGTVGDDKVHVDDLEQPHRSSQMLTTAQMANGESATKLIAR</sequence>
<dbReference type="SUPFAM" id="SSF103481">
    <property type="entry name" value="Multidrug resistance efflux transporter EmrE"/>
    <property type="match status" value="1"/>
</dbReference>
<dbReference type="InterPro" id="IPR037185">
    <property type="entry name" value="EmrE-like"/>
</dbReference>
<gene>
    <name evidence="8" type="ORF">QSP1433_LOCUS4023</name>
</gene>
<evidence type="ECO:0000256" key="2">
    <source>
        <dbReference type="ARBA" id="ARBA00006690"/>
    </source>
</evidence>
<feature type="transmembrane region" description="Helical" evidence="7">
    <location>
        <begin position="141"/>
        <end position="158"/>
    </location>
</feature>
<protein>
    <submittedName>
        <fullName evidence="8">Uncharacterized protein</fullName>
    </submittedName>
</protein>
<organism evidence="8">
    <name type="scientific">Mucochytrium quahogii</name>
    <dbReference type="NCBI Taxonomy" id="96639"/>
    <lineage>
        <taxon>Eukaryota</taxon>
        <taxon>Sar</taxon>
        <taxon>Stramenopiles</taxon>
        <taxon>Bigyra</taxon>
        <taxon>Labyrinthulomycetes</taxon>
        <taxon>Thraustochytrida</taxon>
        <taxon>Thraustochytriidae</taxon>
        <taxon>Mucochytrium</taxon>
    </lineage>
</organism>
<evidence type="ECO:0000313" key="8">
    <source>
        <dbReference type="EMBL" id="CAD9672660.1"/>
    </source>
</evidence>
<dbReference type="Pfam" id="PF08627">
    <property type="entry name" value="CRT-like"/>
    <property type="match status" value="1"/>
</dbReference>
<feature type="transmembrane region" description="Helical" evidence="7">
    <location>
        <begin position="203"/>
        <end position="222"/>
    </location>
</feature>
<feature type="transmembrane region" description="Helical" evidence="7">
    <location>
        <begin position="56"/>
        <end position="80"/>
    </location>
</feature>
<dbReference type="PANTHER" id="PTHR31326:SF1">
    <property type="entry name" value="PROTEIN CLT2, CHLOROPLASTIC"/>
    <property type="match status" value="1"/>
</dbReference>
<proteinExistence type="inferred from homology"/>
<keyword evidence="5 7" id="KW-1133">Transmembrane helix</keyword>
<dbReference type="AlphaFoldDB" id="A0A7S2RJ52"/>
<dbReference type="EMBL" id="HBHK01006646">
    <property type="protein sequence ID" value="CAD9672660.1"/>
    <property type="molecule type" value="Transcribed_RNA"/>
</dbReference>
<evidence type="ECO:0000256" key="7">
    <source>
        <dbReference type="SAM" id="Phobius"/>
    </source>
</evidence>
<keyword evidence="3" id="KW-0813">Transport</keyword>
<accession>A0A7S2RJ52</accession>
<comment type="similarity">
    <text evidence="2">Belongs to the CRT-like transporter family.</text>
</comment>
<dbReference type="GO" id="GO:0016020">
    <property type="term" value="C:membrane"/>
    <property type="evidence" value="ECO:0007669"/>
    <property type="project" value="UniProtKB-SubCell"/>
</dbReference>
<keyword evidence="6 7" id="KW-0472">Membrane</keyword>
<keyword evidence="4 7" id="KW-0812">Transmembrane</keyword>
<feature type="transmembrane region" description="Helical" evidence="7">
    <location>
        <begin position="111"/>
        <end position="129"/>
    </location>
</feature>
<comment type="subcellular location">
    <subcellularLocation>
        <location evidence="1">Membrane</location>
        <topology evidence="1">Multi-pass membrane protein</topology>
    </subcellularLocation>
</comment>
<evidence type="ECO:0000256" key="6">
    <source>
        <dbReference type="ARBA" id="ARBA00023136"/>
    </source>
</evidence>
<feature type="transmembrane region" description="Helical" evidence="7">
    <location>
        <begin position="16"/>
        <end position="36"/>
    </location>
</feature>
<feature type="transmembrane region" description="Helical" evidence="7">
    <location>
        <begin position="165"/>
        <end position="183"/>
    </location>
</feature>
<reference evidence="8" key="1">
    <citation type="submission" date="2021-01" db="EMBL/GenBank/DDBJ databases">
        <authorList>
            <person name="Corre E."/>
            <person name="Pelletier E."/>
            <person name="Niang G."/>
            <person name="Scheremetjew M."/>
            <person name="Finn R."/>
            <person name="Kale V."/>
            <person name="Holt S."/>
            <person name="Cochrane G."/>
            <person name="Meng A."/>
            <person name="Brown T."/>
            <person name="Cohen L."/>
        </authorList>
    </citation>
    <scope>NUCLEOTIDE SEQUENCE</scope>
    <source>
        <strain evidence="8">NY070348D</strain>
    </source>
</reference>
<dbReference type="PANTHER" id="PTHR31326">
    <property type="entry name" value="PROTEIN CLT2, CHLOROPLASTIC"/>
    <property type="match status" value="1"/>
</dbReference>
<feature type="transmembrane region" description="Helical" evidence="7">
    <location>
        <begin position="243"/>
        <end position="267"/>
    </location>
</feature>
<feature type="transmembrane region" description="Helical" evidence="7">
    <location>
        <begin position="329"/>
        <end position="346"/>
    </location>
</feature>